<evidence type="ECO:0000313" key="2">
    <source>
        <dbReference type="EMBL" id="RTQ46252.1"/>
    </source>
</evidence>
<evidence type="ECO:0000313" key="3">
    <source>
        <dbReference type="Proteomes" id="UP000282184"/>
    </source>
</evidence>
<feature type="compositionally biased region" description="Low complexity" evidence="1">
    <location>
        <begin position="11"/>
        <end position="23"/>
    </location>
</feature>
<accession>A0A431TXC5</accession>
<organism evidence="2 3">
    <name type="scientific">Hymenobacter gummosus</name>
    <dbReference type="NCBI Taxonomy" id="1776032"/>
    <lineage>
        <taxon>Bacteria</taxon>
        <taxon>Pseudomonadati</taxon>
        <taxon>Bacteroidota</taxon>
        <taxon>Cytophagia</taxon>
        <taxon>Cytophagales</taxon>
        <taxon>Hymenobacteraceae</taxon>
        <taxon>Hymenobacter</taxon>
    </lineage>
</organism>
<name>A0A431TXC5_9BACT</name>
<evidence type="ECO:0000256" key="1">
    <source>
        <dbReference type="SAM" id="MobiDB-lite"/>
    </source>
</evidence>
<proteinExistence type="predicted"/>
<gene>
    <name evidence="2" type="ORF">EJV47_22240</name>
</gene>
<dbReference type="Proteomes" id="UP000282184">
    <property type="component" value="Unassembled WGS sequence"/>
</dbReference>
<dbReference type="AlphaFoldDB" id="A0A431TXC5"/>
<keyword evidence="3" id="KW-1185">Reference proteome</keyword>
<dbReference type="RefSeq" id="WP_126695416.1">
    <property type="nucleotide sequence ID" value="NZ_RXOF01000016.1"/>
</dbReference>
<sequence length="61" mass="6301">MSLPPCPNQSPPSTDTPPTDCTPAPAPLSTASHLLAWLQAEVDLAYDLSPRCVCGTPAEAP</sequence>
<comment type="caution">
    <text evidence="2">The sequence shown here is derived from an EMBL/GenBank/DDBJ whole genome shotgun (WGS) entry which is preliminary data.</text>
</comment>
<feature type="compositionally biased region" description="Pro residues" evidence="1">
    <location>
        <begin position="1"/>
        <end position="10"/>
    </location>
</feature>
<feature type="region of interest" description="Disordered" evidence="1">
    <location>
        <begin position="1"/>
        <end position="26"/>
    </location>
</feature>
<reference evidence="2 3" key="1">
    <citation type="submission" date="2018-12" db="EMBL/GenBank/DDBJ databases">
        <title>Hymenobacter gummosus sp. nov., isolated from a spring.</title>
        <authorList>
            <person name="Nie L."/>
        </authorList>
    </citation>
    <scope>NUCLEOTIDE SEQUENCE [LARGE SCALE GENOMIC DNA]</scope>
    <source>
        <strain evidence="2 3">KCTC 52166</strain>
    </source>
</reference>
<protein>
    <submittedName>
        <fullName evidence="2">Uncharacterized protein</fullName>
    </submittedName>
</protein>
<dbReference type="EMBL" id="RXOF01000016">
    <property type="protein sequence ID" value="RTQ46252.1"/>
    <property type="molecule type" value="Genomic_DNA"/>
</dbReference>